<accession>A0AA39UGD8</accession>
<dbReference type="Proteomes" id="UP001175227">
    <property type="component" value="Unassembled WGS sequence"/>
</dbReference>
<name>A0AA39UGD8_9AGAR</name>
<dbReference type="Gene3D" id="1.10.150.20">
    <property type="entry name" value="5' to 3' exonuclease, C-terminal subdomain"/>
    <property type="match status" value="1"/>
</dbReference>
<feature type="domain" description="XPG-I" evidence="1">
    <location>
        <begin position="113"/>
        <end position="185"/>
    </location>
</feature>
<reference evidence="2" key="1">
    <citation type="submission" date="2023-06" db="EMBL/GenBank/DDBJ databases">
        <authorList>
            <consortium name="Lawrence Berkeley National Laboratory"/>
            <person name="Ahrendt S."/>
            <person name="Sahu N."/>
            <person name="Indic B."/>
            <person name="Wong-Bajracharya J."/>
            <person name="Merenyi Z."/>
            <person name="Ke H.-M."/>
            <person name="Monk M."/>
            <person name="Kocsube S."/>
            <person name="Drula E."/>
            <person name="Lipzen A."/>
            <person name="Balint B."/>
            <person name="Henrissat B."/>
            <person name="Andreopoulos B."/>
            <person name="Martin F.M."/>
            <person name="Harder C.B."/>
            <person name="Rigling D."/>
            <person name="Ford K.L."/>
            <person name="Foster G.D."/>
            <person name="Pangilinan J."/>
            <person name="Papanicolaou A."/>
            <person name="Barry K."/>
            <person name="LaButti K."/>
            <person name="Viragh M."/>
            <person name="Koriabine M."/>
            <person name="Yan M."/>
            <person name="Riley R."/>
            <person name="Champramary S."/>
            <person name="Plett K.L."/>
            <person name="Tsai I.J."/>
            <person name="Slot J."/>
            <person name="Sipos G."/>
            <person name="Plett J."/>
            <person name="Nagy L.G."/>
            <person name="Grigoriev I.V."/>
        </authorList>
    </citation>
    <scope>NUCLEOTIDE SEQUENCE</scope>
    <source>
        <strain evidence="2">ICMP 16352</strain>
    </source>
</reference>
<dbReference type="GO" id="GO:0006281">
    <property type="term" value="P:DNA repair"/>
    <property type="evidence" value="ECO:0007669"/>
    <property type="project" value="UniProtKB-ARBA"/>
</dbReference>
<dbReference type="InterPro" id="IPR036279">
    <property type="entry name" value="5-3_exonuclease_C_sf"/>
</dbReference>
<dbReference type="EMBL" id="JAUEPR010000008">
    <property type="protein sequence ID" value="KAK0481349.1"/>
    <property type="molecule type" value="Genomic_DNA"/>
</dbReference>
<evidence type="ECO:0000259" key="1">
    <source>
        <dbReference type="SMART" id="SM00484"/>
    </source>
</evidence>
<dbReference type="PRINTS" id="PR00853">
    <property type="entry name" value="XPGRADSUPER"/>
</dbReference>
<comment type="caution">
    <text evidence="2">The sequence shown here is derived from an EMBL/GenBank/DDBJ whole genome shotgun (WGS) entry which is preliminary data.</text>
</comment>
<gene>
    <name evidence="2" type="ORF">IW261DRAFT_1562661</name>
</gene>
<dbReference type="Gene3D" id="3.40.50.1010">
    <property type="entry name" value="5'-nuclease"/>
    <property type="match status" value="2"/>
</dbReference>
<dbReference type="CDD" id="cd09870">
    <property type="entry name" value="PIN_YEN1"/>
    <property type="match status" value="1"/>
</dbReference>
<proteinExistence type="predicted"/>
<organism evidence="2 3">
    <name type="scientific">Armillaria novae-zelandiae</name>
    <dbReference type="NCBI Taxonomy" id="153914"/>
    <lineage>
        <taxon>Eukaryota</taxon>
        <taxon>Fungi</taxon>
        <taxon>Dikarya</taxon>
        <taxon>Basidiomycota</taxon>
        <taxon>Agaricomycotina</taxon>
        <taxon>Agaricomycetes</taxon>
        <taxon>Agaricomycetidae</taxon>
        <taxon>Agaricales</taxon>
        <taxon>Marasmiineae</taxon>
        <taxon>Physalacriaceae</taxon>
        <taxon>Armillaria</taxon>
    </lineage>
</organism>
<dbReference type="Pfam" id="PF00867">
    <property type="entry name" value="XPG_I"/>
    <property type="match status" value="1"/>
</dbReference>
<dbReference type="InterPro" id="IPR006086">
    <property type="entry name" value="XPG-I_dom"/>
</dbReference>
<dbReference type="SUPFAM" id="SSF88723">
    <property type="entry name" value="PIN domain-like"/>
    <property type="match status" value="1"/>
</dbReference>
<dbReference type="GO" id="GO:0017108">
    <property type="term" value="F:5'-flap endonuclease activity"/>
    <property type="evidence" value="ECO:0007669"/>
    <property type="project" value="TreeGrafter"/>
</dbReference>
<protein>
    <submittedName>
        <fullName evidence="2">PIN domain-like protein</fullName>
    </submittedName>
</protein>
<keyword evidence="3" id="KW-1185">Reference proteome</keyword>
<dbReference type="SUPFAM" id="SSF47807">
    <property type="entry name" value="5' to 3' exonuclease, C-terminal subdomain"/>
    <property type="match status" value="1"/>
</dbReference>
<dbReference type="AlphaFoldDB" id="A0AA39UGD8"/>
<evidence type="ECO:0000313" key="2">
    <source>
        <dbReference type="EMBL" id="KAK0481349.1"/>
    </source>
</evidence>
<evidence type="ECO:0000313" key="3">
    <source>
        <dbReference type="Proteomes" id="UP001175227"/>
    </source>
</evidence>
<dbReference type="PANTHER" id="PTHR11081">
    <property type="entry name" value="FLAP ENDONUCLEASE FAMILY MEMBER"/>
    <property type="match status" value="1"/>
</dbReference>
<dbReference type="PANTHER" id="PTHR11081:SF75">
    <property type="entry name" value="ENDONUCLEASE, PUTATIVE (AFU_ORTHOLOGUE AFUA_3G13260)-RELATED"/>
    <property type="match status" value="1"/>
</dbReference>
<dbReference type="InterPro" id="IPR029060">
    <property type="entry name" value="PIN-like_dom_sf"/>
</dbReference>
<dbReference type="InterPro" id="IPR006084">
    <property type="entry name" value="XPG/Rad2"/>
</dbReference>
<dbReference type="SMART" id="SM00484">
    <property type="entry name" value="XPGI"/>
    <property type="match status" value="1"/>
</dbReference>
<sequence length="539" mass="59720">MGVKDGWNLLDSKLDSVSFVDWSSQKISTSMVHNLAPRIGVDASGWMFAAKYHHAQTKNPAQASLFKRIGRLFHLPVIPIFVFDGPGRPANKRNKAVKKTPDWLAADFKRLLVGFGFPYCEAPGEAEAELAMLSNVGHIDAVMSEDFDTMVFGAQCVIRIKDESDSKYLIEVHEASQFSRNDLILIALLAGGDYDEGVPGCGIQTAAGIARTGIGKQLFDALEVSEIGHYHQAASMWRQDLCTMLDAKGVGRLYSRHRSLASRIPSDFPKVSVLIQYLHPVTSTLENLPAPPLLGQPDLPRLSKLCEELFIWGHPMGIIENFSHHIFPGLAIRELLQDLSKRRGLEQPHNSVAVISKVCTVRANQRARSDSEVFMSLVVPHAILTKITSVLHSMHENDTQRKALTRFMKKREVRTWLSRVLALHAQPNLLDNGDQTHKPSKRRKYMKLPIASSSTSTVASQAGDARAFSVLEISSDESGTEMKGGALSNNSRTVLTTPCLETTSRKRQKYVASPKYRLDVRHAASGEIFELCTDDEGEI</sequence>